<proteinExistence type="predicted"/>
<evidence type="ECO:0000313" key="10">
    <source>
        <dbReference type="Proteomes" id="UP000249341"/>
    </source>
</evidence>
<dbReference type="Proteomes" id="UP000249341">
    <property type="component" value="Unassembled WGS sequence"/>
</dbReference>
<feature type="transmembrane region" description="Helical" evidence="7">
    <location>
        <begin position="24"/>
        <end position="43"/>
    </location>
</feature>
<evidence type="ECO:0000256" key="6">
    <source>
        <dbReference type="ARBA" id="ARBA00023136"/>
    </source>
</evidence>
<dbReference type="CDD" id="cd06173">
    <property type="entry name" value="MFS_MefA_like"/>
    <property type="match status" value="1"/>
</dbReference>
<evidence type="ECO:0000256" key="4">
    <source>
        <dbReference type="ARBA" id="ARBA00022692"/>
    </source>
</evidence>
<organism evidence="9 10">
    <name type="scientific">Actinoplanes lutulentus</name>
    <dbReference type="NCBI Taxonomy" id="1287878"/>
    <lineage>
        <taxon>Bacteria</taxon>
        <taxon>Bacillati</taxon>
        <taxon>Actinomycetota</taxon>
        <taxon>Actinomycetes</taxon>
        <taxon>Micromonosporales</taxon>
        <taxon>Micromonosporaceae</taxon>
        <taxon>Actinoplanes</taxon>
    </lineage>
</organism>
<keyword evidence="6 7" id="KW-0472">Membrane</keyword>
<dbReference type="PANTHER" id="PTHR23513:SF11">
    <property type="entry name" value="STAPHYLOFERRIN A TRANSPORTER"/>
    <property type="match status" value="1"/>
</dbReference>
<dbReference type="Gene3D" id="1.20.1250.20">
    <property type="entry name" value="MFS general substrate transporter like domains"/>
    <property type="match status" value="1"/>
</dbReference>
<protein>
    <submittedName>
        <fullName evidence="9">Putative MFS family arabinose efflux permease</fullName>
    </submittedName>
</protein>
<feature type="transmembrane region" description="Helical" evidence="7">
    <location>
        <begin position="181"/>
        <end position="201"/>
    </location>
</feature>
<dbReference type="GO" id="GO:0022857">
    <property type="term" value="F:transmembrane transporter activity"/>
    <property type="evidence" value="ECO:0007669"/>
    <property type="project" value="InterPro"/>
</dbReference>
<feature type="domain" description="Major facilitator superfamily (MFS) profile" evidence="8">
    <location>
        <begin position="15"/>
        <end position="408"/>
    </location>
</feature>
<feature type="transmembrane region" description="Helical" evidence="7">
    <location>
        <begin position="320"/>
        <end position="342"/>
    </location>
</feature>
<dbReference type="PANTHER" id="PTHR23513">
    <property type="entry name" value="INTEGRAL MEMBRANE EFFLUX PROTEIN-RELATED"/>
    <property type="match status" value="1"/>
</dbReference>
<feature type="transmembrane region" description="Helical" evidence="7">
    <location>
        <begin position="234"/>
        <end position="256"/>
    </location>
</feature>
<evidence type="ECO:0000256" key="5">
    <source>
        <dbReference type="ARBA" id="ARBA00022989"/>
    </source>
</evidence>
<evidence type="ECO:0000256" key="7">
    <source>
        <dbReference type="SAM" id="Phobius"/>
    </source>
</evidence>
<keyword evidence="4 7" id="KW-0812">Transmembrane</keyword>
<evidence type="ECO:0000259" key="8">
    <source>
        <dbReference type="PROSITE" id="PS50850"/>
    </source>
</evidence>
<evidence type="ECO:0000256" key="3">
    <source>
        <dbReference type="ARBA" id="ARBA00022475"/>
    </source>
</evidence>
<feature type="transmembrane region" description="Helical" evidence="7">
    <location>
        <begin position="296"/>
        <end position="314"/>
    </location>
</feature>
<dbReference type="InterPro" id="IPR036259">
    <property type="entry name" value="MFS_trans_sf"/>
</dbReference>
<dbReference type="InterPro" id="IPR020846">
    <property type="entry name" value="MFS_dom"/>
</dbReference>
<dbReference type="InterPro" id="IPR010290">
    <property type="entry name" value="TM_effector"/>
</dbReference>
<feature type="transmembrane region" description="Helical" evidence="7">
    <location>
        <begin position="268"/>
        <end position="287"/>
    </location>
</feature>
<comment type="subcellular location">
    <subcellularLocation>
        <location evidence="1">Cell membrane</location>
        <topology evidence="1">Multi-pass membrane protein</topology>
    </subcellularLocation>
</comment>
<dbReference type="Pfam" id="PF05977">
    <property type="entry name" value="MFS_3"/>
    <property type="match status" value="1"/>
</dbReference>
<evidence type="ECO:0000313" key="9">
    <source>
        <dbReference type="EMBL" id="RAK28762.1"/>
    </source>
</evidence>
<dbReference type="EMBL" id="QLMJ01000019">
    <property type="protein sequence ID" value="RAK28762.1"/>
    <property type="molecule type" value="Genomic_DNA"/>
</dbReference>
<evidence type="ECO:0000256" key="1">
    <source>
        <dbReference type="ARBA" id="ARBA00004651"/>
    </source>
</evidence>
<keyword evidence="5 7" id="KW-1133">Transmembrane helix</keyword>
<dbReference type="RefSeq" id="WP_181558097.1">
    <property type="nucleotide sequence ID" value="NZ_JACHWI010000006.1"/>
</dbReference>
<name>A0A327Z2C9_9ACTN</name>
<sequence>MRTDTPGAAGPRSRTFASFRYGSYRLWFAGQSISQTGFWFYVVTQSLLVLELTDSGTMVGIVTAVQNIPLFLVAPYAGALTDRVDTRRLILATQAVTTVSSLLLGLLVLAHLASVVWVLVFATVTGVAWAFDQPARRTFAAELVPEEAVTNALSLNGVLLQLARMVGPALAAVVISSFGFGWGFVATGVCTSLSLLALVIIGRAGEVFRSPAGPVRGTLREGLRLAWSDRYLRVVLLLLFGTSTLAFNWNVLFPLFAVRDLRGTSVTFALLMAAMAVGSIVGAFWLARRTNVGGQLLAGGSCVYGAAQLCLAASPSVGLAAATAVLLGLGTTVLVNGGAAGLQLRVDKGMRGRMMGLFTVAVLGGVGLGAPLSGFVAETFGTRLALVLGGVCALIGGLVVLWLLRPAGGRR</sequence>
<evidence type="ECO:0000256" key="2">
    <source>
        <dbReference type="ARBA" id="ARBA00022448"/>
    </source>
</evidence>
<comment type="caution">
    <text evidence="9">The sequence shown here is derived from an EMBL/GenBank/DDBJ whole genome shotgun (WGS) entry which is preliminary data.</text>
</comment>
<keyword evidence="10" id="KW-1185">Reference proteome</keyword>
<feature type="transmembrane region" description="Helical" evidence="7">
    <location>
        <begin position="55"/>
        <end position="77"/>
    </location>
</feature>
<gene>
    <name evidence="9" type="ORF">B0I29_11999</name>
</gene>
<keyword evidence="3" id="KW-1003">Cell membrane</keyword>
<dbReference type="GO" id="GO:0005886">
    <property type="term" value="C:plasma membrane"/>
    <property type="evidence" value="ECO:0007669"/>
    <property type="project" value="UniProtKB-SubCell"/>
</dbReference>
<keyword evidence="2" id="KW-0813">Transport</keyword>
<feature type="transmembrane region" description="Helical" evidence="7">
    <location>
        <begin position="354"/>
        <end position="372"/>
    </location>
</feature>
<feature type="transmembrane region" description="Helical" evidence="7">
    <location>
        <begin position="384"/>
        <end position="404"/>
    </location>
</feature>
<dbReference type="SUPFAM" id="SSF103473">
    <property type="entry name" value="MFS general substrate transporter"/>
    <property type="match status" value="1"/>
</dbReference>
<reference evidence="9 10" key="1">
    <citation type="submission" date="2018-06" db="EMBL/GenBank/DDBJ databases">
        <title>Genomic Encyclopedia of Type Strains, Phase III (KMG-III): the genomes of soil and plant-associated and newly described type strains.</title>
        <authorList>
            <person name="Whitman W."/>
        </authorList>
    </citation>
    <scope>NUCLEOTIDE SEQUENCE [LARGE SCALE GENOMIC DNA]</scope>
    <source>
        <strain evidence="9 10">CGMCC 4.7090</strain>
    </source>
</reference>
<dbReference type="AlphaFoldDB" id="A0A327Z2C9"/>
<accession>A0A327Z2C9</accession>
<dbReference type="PROSITE" id="PS50850">
    <property type="entry name" value="MFS"/>
    <property type="match status" value="1"/>
</dbReference>